<keyword evidence="3" id="KW-0496">Mitochondrion</keyword>
<evidence type="ECO:0000313" key="7">
    <source>
        <dbReference type="Proteomes" id="UP000694542"/>
    </source>
</evidence>
<evidence type="ECO:0000256" key="2">
    <source>
        <dbReference type="ARBA" id="ARBA00022823"/>
    </source>
</evidence>
<reference evidence="4 6" key="1">
    <citation type="journal article" date="2005" name="Nature">
        <title>Genome sequence, comparative analysis and haplotype structure of the domestic dog.</title>
        <authorList>
            <consortium name="Broad Sequencing Platform"/>
            <person name="Lindblad-Toh K."/>
            <person name="Wade C.M."/>
            <person name="Mikkelsen T.S."/>
            <person name="Karlsson E.K."/>
            <person name="Jaffe D.B."/>
            <person name="Kamal M."/>
            <person name="Clamp M."/>
            <person name="Chang J.L."/>
            <person name="Kulbokas E.J. III"/>
            <person name="Zody M.C."/>
            <person name="Mauceli E."/>
            <person name="Xie X."/>
            <person name="Breen M."/>
            <person name="Wayne R.K."/>
            <person name="Ostrander E.A."/>
            <person name="Ponting C.P."/>
            <person name="Galibert F."/>
            <person name="Smith D.R."/>
            <person name="DeJong P.J."/>
            <person name="Kirkness E."/>
            <person name="Alvarez P."/>
            <person name="Biagi T."/>
            <person name="Brockman W."/>
            <person name="Butler J."/>
            <person name="Chin C.W."/>
            <person name="Cook A."/>
            <person name="Cuff J."/>
            <person name="Daly M.J."/>
            <person name="DeCaprio D."/>
            <person name="Gnerre S."/>
            <person name="Grabherr M."/>
            <person name="Kellis M."/>
            <person name="Kleber M."/>
            <person name="Bardeleben C."/>
            <person name="Goodstadt L."/>
            <person name="Heger A."/>
            <person name="Hitte C."/>
            <person name="Kim L."/>
            <person name="Koepfli K.P."/>
            <person name="Parker H.G."/>
            <person name="Pollinger J.P."/>
            <person name="Searle S.M."/>
            <person name="Sutter N.B."/>
            <person name="Thomas R."/>
            <person name="Webber C."/>
            <person name="Baldwin J."/>
            <person name="Abebe A."/>
            <person name="Abouelleil A."/>
            <person name="Aftuck L."/>
            <person name="Ait-Zahra M."/>
            <person name="Aldredge T."/>
            <person name="Allen N."/>
            <person name="An P."/>
            <person name="Anderson S."/>
            <person name="Antoine C."/>
            <person name="Arachchi H."/>
            <person name="Aslam A."/>
            <person name="Ayotte L."/>
            <person name="Bachantsang P."/>
            <person name="Barry A."/>
            <person name="Bayul T."/>
            <person name="Benamara M."/>
            <person name="Berlin A."/>
            <person name="Bessette D."/>
            <person name="Blitshteyn B."/>
            <person name="Bloom T."/>
            <person name="Blye J."/>
            <person name="Boguslavskiy L."/>
            <person name="Bonnet C."/>
            <person name="Boukhgalter B."/>
            <person name="Brown A."/>
            <person name="Cahill P."/>
            <person name="Calixte N."/>
            <person name="Camarata J."/>
            <person name="Cheshatsang Y."/>
            <person name="Chu J."/>
            <person name="Citroen M."/>
            <person name="Collymore A."/>
            <person name="Cooke P."/>
            <person name="Dawoe T."/>
            <person name="Daza R."/>
            <person name="Decktor K."/>
            <person name="DeGray S."/>
            <person name="Dhargay N."/>
            <person name="Dooley K."/>
            <person name="Dooley K."/>
            <person name="Dorje P."/>
            <person name="Dorjee K."/>
            <person name="Dorris L."/>
            <person name="Duffey N."/>
            <person name="Dupes A."/>
            <person name="Egbiremolen O."/>
            <person name="Elong R."/>
            <person name="Falk J."/>
            <person name="Farina A."/>
            <person name="Faro S."/>
            <person name="Ferguson D."/>
            <person name="Ferreira P."/>
            <person name="Fisher S."/>
            <person name="FitzGerald M."/>
            <person name="Foley K."/>
            <person name="Foley C."/>
            <person name="Franke A."/>
            <person name="Friedrich D."/>
            <person name="Gage D."/>
            <person name="Garber M."/>
            <person name="Gearin G."/>
            <person name="Giannoukos G."/>
            <person name="Goode T."/>
            <person name="Goyette A."/>
            <person name="Graham J."/>
            <person name="Grandbois E."/>
            <person name="Gyaltsen K."/>
            <person name="Hafez N."/>
            <person name="Hagopian D."/>
            <person name="Hagos B."/>
            <person name="Hall J."/>
            <person name="Healy C."/>
            <person name="Hegarty R."/>
            <person name="Honan T."/>
            <person name="Horn A."/>
            <person name="Houde N."/>
            <person name="Hughes L."/>
            <person name="Hunnicutt L."/>
            <person name="Husby M."/>
            <person name="Jester B."/>
            <person name="Jones C."/>
            <person name="Kamat A."/>
            <person name="Kanga B."/>
            <person name="Kells C."/>
            <person name="Khazanovich D."/>
            <person name="Kieu A.C."/>
            <person name="Kisner P."/>
            <person name="Kumar M."/>
            <person name="Lance K."/>
            <person name="Landers T."/>
            <person name="Lara M."/>
            <person name="Lee W."/>
            <person name="Leger J.P."/>
            <person name="Lennon N."/>
            <person name="Leuper L."/>
            <person name="LeVine S."/>
            <person name="Liu J."/>
            <person name="Liu X."/>
            <person name="Lokyitsang Y."/>
            <person name="Lokyitsang T."/>
            <person name="Lui A."/>
            <person name="Macdonald J."/>
            <person name="Major J."/>
            <person name="Marabella R."/>
            <person name="Maru K."/>
            <person name="Matthews C."/>
            <person name="McDonough S."/>
            <person name="Mehta T."/>
            <person name="Meldrim J."/>
            <person name="Melnikov A."/>
            <person name="Meneus L."/>
            <person name="Mihalev A."/>
            <person name="Mihova T."/>
            <person name="Miller K."/>
            <person name="Mittelman R."/>
            <person name="Mlenga V."/>
            <person name="Mulrain L."/>
            <person name="Munson G."/>
            <person name="Navidi A."/>
            <person name="Naylor J."/>
            <person name="Nguyen T."/>
            <person name="Nguyen N."/>
            <person name="Nguyen C."/>
            <person name="Nguyen T."/>
            <person name="Nicol R."/>
            <person name="Norbu N."/>
            <person name="Norbu C."/>
            <person name="Novod N."/>
            <person name="Nyima T."/>
            <person name="Olandt P."/>
            <person name="O'Neill B."/>
            <person name="O'Neill K."/>
            <person name="Osman S."/>
            <person name="Oyono L."/>
            <person name="Patti C."/>
            <person name="Perrin D."/>
            <person name="Phunkhang P."/>
            <person name="Pierre F."/>
            <person name="Priest M."/>
            <person name="Rachupka A."/>
            <person name="Raghuraman S."/>
            <person name="Rameau R."/>
            <person name="Ray V."/>
            <person name="Raymond C."/>
            <person name="Rege F."/>
            <person name="Rise C."/>
            <person name="Rogers J."/>
            <person name="Rogov P."/>
            <person name="Sahalie J."/>
            <person name="Settipalli S."/>
            <person name="Sharpe T."/>
            <person name="Shea T."/>
            <person name="Sheehan M."/>
            <person name="Sherpa N."/>
            <person name="Shi J."/>
            <person name="Shih D."/>
            <person name="Sloan J."/>
            <person name="Smith C."/>
            <person name="Sparrow T."/>
            <person name="Stalker J."/>
            <person name="Stange-Thomann N."/>
            <person name="Stavropoulos S."/>
            <person name="Stone C."/>
            <person name="Stone S."/>
            <person name="Sykes S."/>
            <person name="Tchuinga P."/>
            <person name="Tenzing P."/>
            <person name="Tesfaye S."/>
            <person name="Thoulutsang D."/>
            <person name="Thoulutsang Y."/>
            <person name="Topham K."/>
            <person name="Topping I."/>
            <person name="Tsamla T."/>
            <person name="Vassiliev H."/>
            <person name="Venkataraman V."/>
            <person name="Vo A."/>
            <person name="Wangchuk T."/>
            <person name="Wangdi T."/>
            <person name="Weiand M."/>
            <person name="Wilkinson J."/>
            <person name="Wilson A."/>
            <person name="Yadav S."/>
            <person name="Yang S."/>
            <person name="Yang X."/>
            <person name="Young G."/>
            <person name="Yu Q."/>
            <person name="Zainoun J."/>
            <person name="Zembek L."/>
            <person name="Zimmer A."/>
            <person name="Lander E.S."/>
        </authorList>
    </citation>
    <scope>NUCLEOTIDE SEQUENCE [LARGE SCALE GENOMIC DNA]</scope>
    <source>
        <strain evidence="4">Boxer</strain>
    </source>
</reference>
<evidence type="ECO:0000313" key="5">
    <source>
        <dbReference type="Ensembl" id="ENSCAFP00040039586.1"/>
    </source>
</evidence>
<evidence type="ECO:0000256" key="1">
    <source>
        <dbReference type="ARBA" id="ARBA00004173"/>
    </source>
</evidence>
<dbReference type="AlphaFoldDB" id="A0A8C0TS57"/>
<protein>
    <recommendedName>
        <fullName evidence="8">Glycine cleavage system H protein, mitochondrial</fullName>
    </recommendedName>
</protein>
<accession>A0A8C0TS57</accession>
<dbReference type="GO" id="GO:0005739">
    <property type="term" value="C:mitochondrion"/>
    <property type="evidence" value="ECO:0007669"/>
    <property type="project" value="UniProtKB-SubCell"/>
</dbReference>
<reference evidence="5" key="2">
    <citation type="submission" date="2018-10" db="EMBL/GenBank/DDBJ databases">
        <title>De novo assembly of a Great Dane genome.</title>
        <authorList>
            <person name="Kidd J.M."/>
            <person name="Pendleton A.L."/>
            <person name="Shen F."/>
            <person name="Emery S."/>
        </authorList>
    </citation>
    <scope>NUCLEOTIDE SEQUENCE [LARGE SCALE GENOMIC DNA]</scope>
    <source>
        <strain evidence="5">Great Dane</strain>
    </source>
</reference>
<evidence type="ECO:0000313" key="4">
    <source>
        <dbReference type="Ensembl" id="ENSCAFP00000045369.2"/>
    </source>
</evidence>
<dbReference type="Gene3D" id="2.40.50.100">
    <property type="match status" value="1"/>
</dbReference>
<dbReference type="InterPro" id="IPR003016">
    <property type="entry name" value="2-oxoA_DH_lipoyl-BS"/>
</dbReference>
<evidence type="ECO:0008006" key="8">
    <source>
        <dbReference type="Google" id="ProtNLM"/>
    </source>
</evidence>
<dbReference type="CDD" id="cd06848">
    <property type="entry name" value="GCS_H"/>
    <property type="match status" value="1"/>
</dbReference>
<name>A0A8C0TS57_CANLF</name>
<dbReference type="InterPro" id="IPR033753">
    <property type="entry name" value="GCV_H/Fam206"/>
</dbReference>
<dbReference type="Ensembl" id="ENSCAFT00040045332.1">
    <property type="protein sequence ID" value="ENSCAFP00040039586.1"/>
    <property type="gene ID" value="ENSCAFG00040024340.1"/>
</dbReference>
<keyword evidence="2" id="KW-0450">Lipoyl</keyword>
<dbReference type="Pfam" id="PF01597">
    <property type="entry name" value="GCV_H"/>
    <property type="match status" value="1"/>
</dbReference>
<dbReference type="GO" id="GO:0019464">
    <property type="term" value="P:glycine decarboxylation via glycine cleavage system"/>
    <property type="evidence" value="ECO:0007669"/>
    <property type="project" value="InterPro"/>
</dbReference>
<dbReference type="PANTHER" id="PTHR11715:SF42">
    <property type="entry name" value="GLYCINE CLEAVAGE SYSTEM H PROTEIN, MITOCHONDRIAL"/>
    <property type="match status" value="1"/>
</dbReference>
<dbReference type="InterPro" id="IPR011053">
    <property type="entry name" value="Single_hybrid_motif"/>
</dbReference>
<dbReference type="Proteomes" id="UP000002254">
    <property type="component" value="Chromosome 27"/>
</dbReference>
<evidence type="ECO:0000256" key="3">
    <source>
        <dbReference type="ARBA" id="ARBA00023128"/>
    </source>
</evidence>
<organism evidence="5 7">
    <name type="scientific">Canis lupus familiaris</name>
    <name type="common">Dog</name>
    <name type="synonym">Canis familiaris</name>
    <dbReference type="NCBI Taxonomy" id="9615"/>
    <lineage>
        <taxon>Eukaryota</taxon>
        <taxon>Metazoa</taxon>
        <taxon>Chordata</taxon>
        <taxon>Craniata</taxon>
        <taxon>Vertebrata</taxon>
        <taxon>Euteleostomi</taxon>
        <taxon>Mammalia</taxon>
        <taxon>Eutheria</taxon>
        <taxon>Laurasiatheria</taxon>
        <taxon>Carnivora</taxon>
        <taxon>Caniformia</taxon>
        <taxon>Canidae</taxon>
        <taxon>Canis</taxon>
    </lineage>
</organism>
<evidence type="ECO:0000313" key="6">
    <source>
        <dbReference type="Proteomes" id="UP000002254"/>
    </source>
</evidence>
<dbReference type="PANTHER" id="PTHR11715">
    <property type="entry name" value="GLYCINE CLEAVAGE SYSTEM H PROTEIN"/>
    <property type="match status" value="1"/>
</dbReference>
<sequence length="160" mass="17589">MKSLEYSMSGCLGGSGAECLPSAQGVILGSQDQVSHRDPWMEHEWITKWYWNSGNQQFCTGSFGRCCNVVYCSLSKVGTKLNKQGKFGALESMKSASELYSLLSGAVTEINEALVENPGLANKSCYENGWLIKIMLGNSSELDELMSEEAYEKSIKSTEE</sequence>
<dbReference type="InterPro" id="IPR002930">
    <property type="entry name" value="GCV_H"/>
</dbReference>
<dbReference type="SUPFAM" id="SSF51230">
    <property type="entry name" value="Single hybrid motif"/>
    <property type="match status" value="1"/>
</dbReference>
<dbReference type="Proteomes" id="UP000694542">
    <property type="component" value="Chromosome 27"/>
</dbReference>
<dbReference type="PROSITE" id="PS00189">
    <property type="entry name" value="LIPOYL"/>
    <property type="match status" value="1"/>
</dbReference>
<comment type="subcellular location">
    <subcellularLocation>
        <location evidence="1">Mitochondrion</location>
    </subcellularLocation>
</comment>
<dbReference type="GO" id="GO:0005960">
    <property type="term" value="C:glycine cleavage complex"/>
    <property type="evidence" value="ECO:0007669"/>
    <property type="project" value="InterPro"/>
</dbReference>
<reference evidence="5" key="3">
    <citation type="submission" date="2025-05" db="UniProtKB">
        <authorList>
            <consortium name="Ensembl"/>
        </authorList>
    </citation>
    <scope>IDENTIFICATION</scope>
</reference>
<proteinExistence type="predicted"/>
<dbReference type="Ensembl" id="ENSCAFT00000070919.2">
    <property type="protein sequence ID" value="ENSCAFP00000045369.2"/>
    <property type="gene ID" value="ENSCAFG00000044271.2"/>
</dbReference>
<dbReference type="OrthoDB" id="10264154at2759"/>